<organism evidence="1 2">
    <name type="scientific">Pseudobacteriovorax antillogorgiicola</name>
    <dbReference type="NCBI Taxonomy" id="1513793"/>
    <lineage>
        <taxon>Bacteria</taxon>
        <taxon>Pseudomonadati</taxon>
        <taxon>Bdellovibrionota</taxon>
        <taxon>Oligoflexia</taxon>
        <taxon>Oligoflexales</taxon>
        <taxon>Pseudobacteriovoracaceae</taxon>
        <taxon>Pseudobacteriovorax</taxon>
    </lineage>
</organism>
<proteinExistence type="predicted"/>
<dbReference type="RefSeq" id="WP_132319748.1">
    <property type="nucleotide sequence ID" value="NZ_FWZT01000015.1"/>
</dbReference>
<protein>
    <submittedName>
        <fullName evidence="1">Uncharacterized protein</fullName>
    </submittedName>
</protein>
<reference evidence="2" key="1">
    <citation type="submission" date="2017-04" db="EMBL/GenBank/DDBJ databases">
        <authorList>
            <person name="Varghese N."/>
            <person name="Submissions S."/>
        </authorList>
    </citation>
    <scope>NUCLEOTIDE SEQUENCE [LARGE SCALE GENOMIC DNA]</scope>
    <source>
        <strain evidence="2">RKEM611</strain>
    </source>
</reference>
<keyword evidence="2" id="KW-1185">Reference proteome</keyword>
<dbReference type="AlphaFoldDB" id="A0A1Y6C7U5"/>
<evidence type="ECO:0000313" key="2">
    <source>
        <dbReference type="Proteomes" id="UP000192907"/>
    </source>
</evidence>
<dbReference type="EMBL" id="FWZT01000015">
    <property type="protein sequence ID" value="SMF49461.1"/>
    <property type="molecule type" value="Genomic_DNA"/>
</dbReference>
<gene>
    <name evidence="1" type="ORF">SAMN06296036_11578</name>
</gene>
<dbReference type="OrthoDB" id="8256667at2"/>
<sequence length="312" mass="35614">MKPVLLVVACLPLWLACGQPMDSELDGSETKLQWWLKIAPRCEGFPAKEHCDDGDTNLFNGLLCAVGVEDACDAVREGQGADGRWWRSPRRVDGQMGQEKTFSRDMAMGSFLYIVASRDQVAAQSWFEWMKSNRACSVEKPWGGGCLIRGPWRLCRDANNQSCWATPGIFGIYRRVYRYLGLDPEPIMEQSKDTDHSIVKVEASVNPLGYELHLKGVHVLLKRMMGEQRTLMAEVAAILKDRQGDNPFFRYLADGDTAKTRALLDTMCPKVGELPQRFYQWSWERDTKERAWEDSMIWDCIFMEILSRDGLL</sequence>
<dbReference type="PROSITE" id="PS51257">
    <property type="entry name" value="PROKAR_LIPOPROTEIN"/>
    <property type="match status" value="1"/>
</dbReference>
<evidence type="ECO:0000313" key="1">
    <source>
        <dbReference type="EMBL" id="SMF49461.1"/>
    </source>
</evidence>
<accession>A0A1Y6C7U5</accession>
<name>A0A1Y6C7U5_9BACT</name>
<dbReference type="Proteomes" id="UP000192907">
    <property type="component" value="Unassembled WGS sequence"/>
</dbReference>